<gene>
    <name evidence="1" type="ORF">DO97_12285</name>
</gene>
<keyword evidence="2" id="KW-1185">Reference proteome</keyword>
<protein>
    <submittedName>
        <fullName evidence="1">Cyclase</fullName>
    </submittedName>
</protein>
<dbReference type="PANTHER" id="PTHR34060:SF1">
    <property type="entry name" value="POLYKETIDE CYCLASE _ DEHYDRASE AND LIPID TRANSPORT PROTEIN"/>
    <property type="match status" value="1"/>
</dbReference>
<accession>A0A098TJ81</accession>
<dbReference type="Gene3D" id="3.30.530.20">
    <property type="match status" value="1"/>
</dbReference>
<dbReference type="Proteomes" id="UP000030170">
    <property type="component" value="Unassembled WGS sequence"/>
</dbReference>
<dbReference type="EMBL" id="JJML01000037">
    <property type="protein sequence ID" value="KGF72116.1"/>
    <property type="molecule type" value="Genomic_DNA"/>
</dbReference>
<reference evidence="1 2" key="1">
    <citation type="journal article" date="2014" name="Mol. Ecol.">
        <title>Evolution of Synechococcus.</title>
        <authorList>
            <person name="Dvorak P."/>
            <person name="Casamatta D."/>
            <person name="Hasler P."/>
            <person name="Poulickova A."/>
            <person name="Ondrej V."/>
            <person name="Sanges R."/>
        </authorList>
    </citation>
    <scope>NUCLEOTIDE SEQUENCE [LARGE SCALE GENOMIC DNA]</scope>
    <source>
        <strain evidence="1 2">CAUP A 1101</strain>
    </source>
</reference>
<dbReference type="SUPFAM" id="SSF55961">
    <property type="entry name" value="Bet v1-like"/>
    <property type="match status" value="1"/>
</dbReference>
<dbReference type="AlphaFoldDB" id="A0A098TJ81"/>
<dbReference type="PANTHER" id="PTHR34060">
    <property type="entry name" value="POLYKETIDE CYCLASE / DEHYDRASE AND LIPID TRANSPORT PROTEIN"/>
    <property type="match status" value="1"/>
</dbReference>
<organism evidence="1 2">
    <name type="scientific">Neosynechococcus sphagnicola sy1</name>
    <dbReference type="NCBI Taxonomy" id="1497020"/>
    <lineage>
        <taxon>Bacteria</taxon>
        <taxon>Bacillati</taxon>
        <taxon>Cyanobacteriota</taxon>
        <taxon>Cyanophyceae</taxon>
        <taxon>Neosynechococcales</taxon>
        <taxon>Neosynechococcaceae</taxon>
        <taxon>Neosynechococcus</taxon>
    </lineage>
</organism>
<comment type="caution">
    <text evidence="1">The sequence shown here is derived from an EMBL/GenBank/DDBJ whole genome shotgun (WGS) entry which is preliminary data.</text>
</comment>
<dbReference type="STRING" id="1497020.DO97_12285"/>
<name>A0A098TJ81_9CYAN</name>
<sequence length="183" mass="21164">MGWKVTHGVSLLQGEILVKTRSHRTAGGQVIAQLYLPMARSHLWQQLTDYPRWVSYFPDMVCSQIRPAPVELDPRIQHLYQVARKQFLCFAVQVEIYLTVREQTDQAGEQQIWFTMEQGDFLDFAAQLTLQDWQGGTLLTYRVQATPTIPVPTLLLQQAMQFELPANLRVMRQVLCGRSLNFR</sequence>
<evidence type="ECO:0000313" key="1">
    <source>
        <dbReference type="EMBL" id="KGF72116.1"/>
    </source>
</evidence>
<dbReference type="InterPro" id="IPR023393">
    <property type="entry name" value="START-like_dom_sf"/>
</dbReference>
<evidence type="ECO:0000313" key="2">
    <source>
        <dbReference type="Proteomes" id="UP000030170"/>
    </source>
</evidence>
<proteinExistence type="predicted"/>